<dbReference type="EMBL" id="MU004182">
    <property type="protein sequence ID" value="KAF2501884.1"/>
    <property type="molecule type" value="Genomic_DNA"/>
</dbReference>
<dbReference type="InterPro" id="IPR013078">
    <property type="entry name" value="His_Pase_superF_clade-1"/>
</dbReference>
<dbReference type="Proteomes" id="UP000799750">
    <property type="component" value="Unassembled WGS sequence"/>
</dbReference>
<proteinExistence type="predicted"/>
<gene>
    <name evidence="2" type="ORF">BU16DRAFT_522770</name>
</gene>
<evidence type="ECO:0000313" key="2">
    <source>
        <dbReference type="EMBL" id="KAF2501884.1"/>
    </source>
</evidence>
<organism evidence="2 3">
    <name type="scientific">Lophium mytilinum</name>
    <dbReference type="NCBI Taxonomy" id="390894"/>
    <lineage>
        <taxon>Eukaryota</taxon>
        <taxon>Fungi</taxon>
        <taxon>Dikarya</taxon>
        <taxon>Ascomycota</taxon>
        <taxon>Pezizomycotina</taxon>
        <taxon>Dothideomycetes</taxon>
        <taxon>Pleosporomycetidae</taxon>
        <taxon>Mytilinidiales</taxon>
        <taxon>Mytilinidiaceae</taxon>
        <taxon>Lophium</taxon>
    </lineage>
</organism>
<dbReference type="OrthoDB" id="496981at2759"/>
<dbReference type="SMART" id="SM00855">
    <property type="entry name" value="PGAM"/>
    <property type="match status" value="1"/>
</dbReference>
<keyword evidence="3" id="KW-1185">Reference proteome</keyword>
<dbReference type="Gene3D" id="3.40.50.1240">
    <property type="entry name" value="Phosphoglycerate mutase-like"/>
    <property type="match status" value="1"/>
</dbReference>
<evidence type="ECO:0000313" key="3">
    <source>
        <dbReference type="Proteomes" id="UP000799750"/>
    </source>
</evidence>
<dbReference type="PANTHER" id="PTHR48100:SF54">
    <property type="entry name" value="PHOSPHATASE SPAC5H10.03-RELATED"/>
    <property type="match status" value="1"/>
</dbReference>
<dbReference type="Pfam" id="PF00300">
    <property type="entry name" value="His_Phos_1"/>
    <property type="match status" value="1"/>
</dbReference>
<dbReference type="GO" id="GO:0016791">
    <property type="term" value="F:phosphatase activity"/>
    <property type="evidence" value="ECO:0007669"/>
    <property type="project" value="TreeGrafter"/>
</dbReference>
<evidence type="ECO:0000256" key="1">
    <source>
        <dbReference type="SAM" id="MobiDB-lite"/>
    </source>
</evidence>
<dbReference type="PANTHER" id="PTHR48100">
    <property type="entry name" value="BROAD-SPECIFICITY PHOSPHATASE YOR283W-RELATED"/>
    <property type="match status" value="1"/>
</dbReference>
<dbReference type="InterPro" id="IPR050275">
    <property type="entry name" value="PGM_Phosphatase"/>
</dbReference>
<evidence type="ECO:0008006" key="4">
    <source>
        <dbReference type="Google" id="ProtNLM"/>
    </source>
</evidence>
<sequence>MPKKLIHLVRHGAGLHDETHDTSIPDPLLTDLGASQATALRDLLATHNVFPTLELVASSPLRRCIQTSLIAFQPYLSSHPSLLLLPRSQESSAEPANTGSSIPAIADFFKDQPVALDFSMCDRYPEFNSKTGLFAPTTPALEERAKELRRLLREREERVVAVAAHGNFLHHITGMIDVEGKQVGGDWENAEWRVFEFVDGTGEGNGVVDVEDGIVETEWSWRRRGAEGPSLVAGGGGEGDVEGLDRGW</sequence>
<feature type="region of interest" description="Disordered" evidence="1">
    <location>
        <begin position="226"/>
        <end position="248"/>
    </location>
</feature>
<dbReference type="SUPFAM" id="SSF53254">
    <property type="entry name" value="Phosphoglycerate mutase-like"/>
    <property type="match status" value="1"/>
</dbReference>
<dbReference type="GO" id="GO:0005737">
    <property type="term" value="C:cytoplasm"/>
    <property type="evidence" value="ECO:0007669"/>
    <property type="project" value="TreeGrafter"/>
</dbReference>
<reference evidence="2" key="1">
    <citation type="journal article" date="2020" name="Stud. Mycol.">
        <title>101 Dothideomycetes genomes: a test case for predicting lifestyles and emergence of pathogens.</title>
        <authorList>
            <person name="Haridas S."/>
            <person name="Albert R."/>
            <person name="Binder M."/>
            <person name="Bloem J."/>
            <person name="Labutti K."/>
            <person name="Salamov A."/>
            <person name="Andreopoulos B."/>
            <person name="Baker S."/>
            <person name="Barry K."/>
            <person name="Bills G."/>
            <person name="Bluhm B."/>
            <person name="Cannon C."/>
            <person name="Castanera R."/>
            <person name="Culley D."/>
            <person name="Daum C."/>
            <person name="Ezra D."/>
            <person name="Gonzalez J."/>
            <person name="Henrissat B."/>
            <person name="Kuo A."/>
            <person name="Liang C."/>
            <person name="Lipzen A."/>
            <person name="Lutzoni F."/>
            <person name="Magnuson J."/>
            <person name="Mondo S."/>
            <person name="Nolan M."/>
            <person name="Ohm R."/>
            <person name="Pangilinan J."/>
            <person name="Park H.-J."/>
            <person name="Ramirez L."/>
            <person name="Alfaro M."/>
            <person name="Sun H."/>
            <person name="Tritt A."/>
            <person name="Yoshinaga Y."/>
            <person name="Zwiers L.-H."/>
            <person name="Turgeon B."/>
            <person name="Goodwin S."/>
            <person name="Spatafora J."/>
            <person name="Crous P."/>
            <person name="Grigoriev I."/>
        </authorList>
    </citation>
    <scope>NUCLEOTIDE SEQUENCE</scope>
    <source>
        <strain evidence="2">CBS 269.34</strain>
    </source>
</reference>
<dbReference type="InterPro" id="IPR029033">
    <property type="entry name" value="His_PPase_superfam"/>
</dbReference>
<name>A0A6A6RBN9_9PEZI</name>
<protein>
    <recommendedName>
        <fullName evidence="4">Phosphoglycerate mutase-like protein</fullName>
    </recommendedName>
</protein>
<dbReference type="CDD" id="cd07067">
    <property type="entry name" value="HP_PGM_like"/>
    <property type="match status" value="1"/>
</dbReference>
<accession>A0A6A6RBN9</accession>
<dbReference type="AlphaFoldDB" id="A0A6A6RBN9"/>